<dbReference type="AlphaFoldDB" id="A0A0G2HYQ4"/>
<organism evidence="2 3">
    <name type="scientific">[Emmonsia] crescens</name>
    <dbReference type="NCBI Taxonomy" id="73230"/>
    <lineage>
        <taxon>Eukaryota</taxon>
        <taxon>Fungi</taxon>
        <taxon>Dikarya</taxon>
        <taxon>Ascomycota</taxon>
        <taxon>Pezizomycotina</taxon>
        <taxon>Eurotiomycetes</taxon>
        <taxon>Eurotiomycetidae</taxon>
        <taxon>Onygenales</taxon>
        <taxon>Ajellomycetaceae</taxon>
        <taxon>Emergomyces</taxon>
    </lineage>
</organism>
<accession>A0A0G2HYQ4</accession>
<feature type="region of interest" description="Disordered" evidence="1">
    <location>
        <begin position="74"/>
        <end position="104"/>
    </location>
</feature>
<sequence>MFRVAKFPEPTADKPTPEPSSDSKPYIHTTLSWLPSSDPAVPGQPKISLRKPLQVADKNVRSVPIHTLKRASMDVSVARSSGQKSEPRRHLKLAGMGVHHGDFM</sequence>
<comment type="caution">
    <text evidence="2">The sequence shown here is derived from an EMBL/GenBank/DDBJ whole genome shotgun (WGS) entry which is preliminary data.</text>
</comment>
<feature type="region of interest" description="Disordered" evidence="1">
    <location>
        <begin position="1"/>
        <end position="25"/>
    </location>
</feature>
<dbReference type="Proteomes" id="UP000034164">
    <property type="component" value="Unassembled WGS sequence"/>
</dbReference>
<name>A0A0G2HYQ4_9EURO</name>
<dbReference type="EMBL" id="LCZI01000993">
    <property type="protein sequence ID" value="KKZ63263.1"/>
    <property type="molecule type" value="Genomic_DNA"/>
</dbReference>
<reference evidence="3" key="1">
    <citation type="journal article" date="2015" name="PLoS Genet.">
        <title>The dynamic genome and transcriptome of the human fungal pathogen Blastomyces and close relative Emmonsia.</title>
        <authorList>
            <person name="Munoz J.F."/>
            <person name="Gauthier G.M."/>
            <person name="Desjardins C.A."/>
            <person name="Gallo J.E."/>
            <person name="Holder J."/>
            <person name="Sullivan T.D."/>
            <person name="Marty A.J."/>
            <person name="Carmen J.C."/>
            <person name="Chen Z."/>
            <person name="Ding L."/>
            <person name="Gujja S."/>
            <person name="Magrini V."/>
            <person name="Misas E."/>
            <person name="Mitreva M."/>
            <person name="Priest M."/>
            <person name="Saif S."/>
            <person name="Whiston E.A."/>
            <person name="Young S."/>
            <person name="Zeng Q."/>
            <person name="Goldman W.E."/>
            <person name="Mardis E.R."/>
            <person name="Taylor J.W."/>
            <person name="McEwen J.G."/>
            <person name="Clay O.K."/>
            <person name="Klein B.S."/>
            <person name="Cuomo C.A."/>
        </authorList>
    </citation>
    <scope>NUCLEOTIDE SEQUENCE [LARGE SCALE GENOMIC DNA]</scope>
    <source>
        <strain evidence="3">UAMH 3008</strain>
    </source>
</reference>
<proteinExistence type="predicted"/>
<protein>
    <submittedName>
        <fullName evidence="2">Uncharacterized protein</fullName>
    </submittedName>
</protein>
<gene>
    <name evidence="2" type="ORF">EMCG_02383</name>
</gene>
<evidence type="ECO:0000313" key="3">
    <source>
        <dbReference type="Proteomes" id="UP000034164"/>
    </source>
</evidence>
<evidence type="ECO:0000313" key="2">
    <source>
        <dbReference type="EMBL" id="KKZ63263.1"/>
    </source>
</evidence>
<evidence type="ECO:0000256" key="1">
    <source>
        <dbReference type="SAM" id="MobiDB-lite"/>
    </source>
</evidence>
<dbReference type="VEuPathDB" id="FungiDB:EMCG_02383"/>